<evidence type="ECO:0000313" key="2">
    <source>
        <dbReference type="Proteomes" id="UP000287563"/>
    </source>
</evidence>
<reference evidence="1 2" key="1">
    <citation type="submission" date="2018-11" db="EMBL/GenBank/DDBJ databases">
        <title>Photobacterium sp. BEI247 sp. nov., a marine bacterium isolated from Yongle Blue Hole in the South China Sea.</title>
        <authorList>
            <person name="Wang X."/>
        </authorList>
    </citation>
    <scope>NUCLEOTIDE SEQUENCE [LARGE SCALE GENOMIC DNA]</scope>
    <source>
        <strain evidence="2">BEI247</strain>
    </source>
</reference>
<dbReference type="Proteomes" id="UP000287563">
    <property type="component" value="Unassembled WGS sequence"/>
</dbReference>
<comment type="caution">
    <text evidence="1">The sequence shown here is derived from an EMBL/GenBank/DDBJ whole genome shotgun (WGS) entry which is preliminary data.</text>
</comment>
<protein>
    <submittedName>
        <fullName evidence="1">Uncharacterized protein</fullName>
    </submittedName>
</protein>
<dbReference type="RefSeq" id="WP_128782516.1">
    <property type="nucleotide sequence ID" value="NZ_RJLM01000001.1"/>
</dbReference>
<dbReference type="AlphaFoldDB" id="A0A444JVW4"/>
<proteinExistence type="predicted"/>
<sequence>MATLKEFVELVDHLIELTQEKTITWLREEAPSSLMINGSKVKHVYTTEYNNKNLRIYEELYKYYTDEDEYHWQNRTIIDFVDGEDSIFEFPQTSNSWDLLKAIQYRDVDIDGFMNDILKRK</sequence>
<name>A0A444JVW4_9GAMM</name>
<organism evidence="1 2">
    <name type="scientific">Photobacterium chitinilyticum</name>
    <dbReference type="NCBI Taxonomy" id="2485123"/>
    <lineage>
        <taxon>Bacteria</taxon>
        <taxon>Pseudomonadati</taxon>
        <taxon>Pseudomonadota</taxon>
        <taxon>Gammaproteobacteria</taxon>
        <taxon>Vibrionales</taxon>
        <taxon>Vibrionaceae</taxon>
        <taxon>Photobacterium</taxon>
    </lineage>
</organism>
<evidence type="ECO:0000313" key="1">
    <source>
        <dbReference type="EMBL" id="RWX57206.1"/>
    </source>
</evidence>
<accession>A0A444JVW4</accession>
<gene>
    <name evidence="1" type="ORF">EDI28_04020</name>
</gene>
<dbReference type="EMBL" id="RJLM01000001">
    <property type="protein sequence ID" value="RWX57206.1"/>
    <property type="molecule type" value="Genomic_DNA"/>
</dbReference>
<keyword evidence="2" id="KW-1185">Reference proteome</keyword>
<dbReference type="OrthoDB" id="7067553at2"/>